<dbReference type="Pfam" id="PF13229">
    <property type="entry name" value="Beta_helix"/>
    <property type="match status" value="1"/>
</dbReference>
<evidence type="ECO:0000313" key="3">
    <source>
        <dbReference type="Proteomes" id="UP001593940"/>
    </source>
</evidence>
<organism evidence="2 3">
    <name type="scientific">Microvirga arabica</name>
    <dbReference type="NCBI Taxonomy" id="1128671"/>
    <lineage>
        <taxon>Bacteria</taxon>
        <taxon>Pseudomonadati</taxon>
        <taxon>Pseudomonadota</taxon>
        <taxon>Alphaproteobacteria</taxon>
        <taxon>Hyphomicrobiales</taxon>
        <taxon>Methylobacteriaceae</taxon>
        <taxon>Microvirga</taxon>
    </lineage>
</organism>
<dbReference type="Proteomes" id="UP001593940">
    <property type="component" value="Unassembled WGS sequence"/>
</dbReference>
<reference evidence="2 3" key="1">
    <citation type="submission" date="2024-09" db="EMBL/GenBank/DDBJ databases">
        <title>Nodulacao em especies de Leguminosae Basais da Amazonia e Caracterizacao dos Rizobios e Bacterias Associadas aos Nodulos.</title>
        <authorList>
            <person name="Jambeiro I.C.A."/>
            <person name="Lopes I.S."/>
            <person name="Aguiar E.R.G.R."/>
            <person name="Santos A.F.J."/>
            <person name="Dos Santos J.M.F."/>
            <person name="Gross E."/>
        </authorList>
    </citation>
    <scope>NUCLEOTIDE SEQUENCE [LARGE SCALE GENOMIC DNA]</scope>
    <source>
        <strain evidence="2 3">BRUESC1165</strain>
    </source>
</reference>
<dbReference type="Gene3D" id="2.160.20.10">
    <property type="entry name" value="Single-stranded right-handed beta-helix, Pectin lyase-like"/>
    <property type="match status" value="1"/>
</dbReference>
<feature type="domain" description="Right handed beta helix" evidence="1">
    <location>
        <begin position="46"/>
        <end position="125"/>
    </location>
</feature>
<comment type="caution">
    <text evidence="2">The sequence shown here is derived from an EMBL/GenBank/DDBJ whole genome shotgun (WGS) entry which is preliminary data.</text>
</comment>
<evidence type="ECO:0000313" key="2">
    <source>
        <dbReference type="EMBL" id="MFC1458483.1"/>
    </source>
</evidence>
<sequence length="351" mass="37792">MNRRDILSSLLSVVVVGRTEAGTPSPEHTTMTLKASGPVNSRADGDVIEGLDVTSRSGSAIGIKHKNVKVRNCRIRHAGGNGIAAKNAPGLLLEGLDIQHIGAPASGESPNDNCNNIDLENCPGAVITRIRAARGSANIYLLTSGGSKLSFLELHDARGPLPRGQNMQFDKSPNSVLADFSAENGPSSWTEDNISVFQSDRCIVRRGLVSYNNSPTGFGVMVEGSFDCLIEDIDAVQQGNGAFSAVTLDDTGSGGCIINRCRTRDSYNSTRDGRDAPSSNSLSIYTSISPGARKHTITNCEYFNLANPDNLIWQMSAIRPGWSFRLRDFETRPPVRLVFPWDAANTDPDQR</sequence>
<keyword evidence="3" id="KW-1185">Reference proteome</keyword>
<dbReference type="InterPro" id="IPR039448">
    <property type="entry name" value="Beta_helix"/>
</dbReference>
<proteinExistence type="predicted"/>
<dbReference type="InterPro" id="IPR011050">
    <property type="entry name" value="Pectin_lyase_fold/virulence"/>
</dbReference>
<dbReference type="EMBL" id="JBHOMY010000056">
    <property type="protein sequence ID" value="MFC1458483.1"/>
    <property type="molecule type" value="Genomic_DNA"/>
</dbReference>
<accession>A0ABV6YB77</accession>
<gene>
    <name evidence="2" type="ORF">ACETIH_17615</name>
</gene>
<dbReference type="SUPFAM" id="SSF51126">
    <property type="entry name" value="Pectin lyase-like"/>
    <property type="match status" value="2"/>
</dbReference>
<dbReference type="InterPro" id="IPR012334">
    <property type="entry name" value="Pectin_lyas_fold"/>
</dbReference>
<evidence type="ECO:0000259" key="1">
    <source>
        <dbReference type="Pfam" id="PF13229"/>
    </source>
</evidence>
<name>A0ABV6YB77_9HYPH</name>
<protein>
    <recommendedName>
        <fullName evidence="1">Right handed beta helix domain-containing protein</fullName>
    </recommendedName>
</protein>
<dbReference type="RefSeq" id="WP_377030404.1">
    <property type="nucleotide sequence ID" value="NZ_JBHOMY010000056.1"/>
</dbReference>